<dbReference type="SUPFAM" id="SSF52540">
    <property type="entry name" value="P-loop containing nucleoside triphosphate hydrolases"/>
    <property type="match status" value="1"/>
</dbReference>
<protein>
    <submittedName>
        <fullName evidence="11">Peptide/nickel transport system ATP-binding protein</fullName>
    </submittedName>
</protein>
<dbReference type="GO" id="GO:0016887">
    <property type="term" value="F:ATP hydrolysis activity"/>
    <property type="evidence" value="ECO:0007669"/>
    <property type="project" value="InterPro"/>
</dbReference>
<keyword evidence="5" id="KW-0997">Cell inner membrane</keyword>
<dbReference type="RefSeq" id="WP_089913771.1">
    <property type="nucleotide sequence ID" value="NZ_BAAAPX010000001.1"/>
</dbReference>
<evidence type="ECO:0000256" key="3">
    <source>
        <dbReference type="ARBA" id="ARBA00022448"/>
    </source>
</evidence>
<dbReference type="InterPro" id="IPR050388">
    <property type="entry name" value="ABC_Ni/Peptide_Import"/>
</dbReference>
<evidence type="ECO:0000259" key="10">
    <source>
        <dbReference type="PROSITE" id="PS50893"/>
    </source>
</evidence>
<dbReference type="PROSITE" id="PS00211">
    <property type="entry name" value="ABC_TRANSPORTER_1"/>
    <property type="match status" value="1"/>
</dbReference>
<evidence type="ECO:0000256" key="9">
    <source>
        <dbReference type="ARBA" id="ARBA00023136"/>
    </source>
</evidence>
<dbReference type="InterPro" id="IPR003593">
    <property type="entry name" value="AAA+_ATPase"/>
</dbReference>
<keyword evidence="4" id="KW-1003">Cell membrane</keyword>
<reference evidence="11 12" key="1">
    <citation type="submission" date="2020-07" db="EMBL/GenBank/DDBJ databases">
        <title>Sequencing the genomes of 1000 actinobacteria strains.</title>
        <authorList>
            <person name="Klenk H.-P."/>
        </authorList>
    </citation>
    <scope>NUCLEOTIDE SEQUENCE [LARGE SCALE GENOMIC DNA]</scope>
    <source>
        <strain evidence="11 12">DSM 23871</strain>
    </source>
</reference>
<dbReference type="InterPro" id="IPR027417">
    <property type="entry name" value="P-loop_NTPase"/>
</dbReference>
<dbReference type="SMART" id="SM00382">
    <property type="entry name" value="AAA"/>
    <property type="match status" value="1"/>
</dbReference>
<keyword evidence="7 11" id="KW-0067">ATP-binding</keyword>
<dbReference type="EMBL" id="JACCBJ010000001">
    <property type="protein sequence ID" value="NYD76221.1"/>
    <property type="molecule type" value="Genomic_DNA"/>
</dbReference>
<keyword evidence="8" id="KW-1278">Translocase</keyword>
<organism evidence="11 12">
    <name type="scientific">Leifsonia soli</name>
    <dbReference type="NCBI Taxonomy" id="582665"/>
    <lineage>
        <taxon>Bacteria</taxon>
        <taxon>Bacillati</taxon>
        <taxon>Actinomycetota</taxon>
        <taxon>Actinomycetes</taxon>
        <taxon>Micrococcales</taxon>
        <taxon>Microbacteriaceae</taxon>
        <taxon>Leifsonia</taxon>
    </lineage>
</organism>
<dbReference type="GO" id="GO:0005886">
    <property type="term" value="C:plasma membrane"/>
    <property type="evidence" value="ECO:0007669"/>
    <property type="project" value="UniProtKB-SubCell"/>
</dbReference>
<keyword evidence="3" id="KW-0813">Transport</keyword>
<dbReference type="PANTHER" id="PTHR43297:SF14">
    <property type="entry name" value="ATPASE AAA-TYPE CORE DOMAIN-CONTAINING PROTEIN"/>
    <property type="match status" value="1"/>
</dbReference>
<evidence type="ECO:0000256" key="4">
    <source>
        <dbReference type="ARBA" id="ARBA00022475"/>
    </source>
</evidence>
<dbReference type="Pfam" id="PF00005">
    <property type="entry name" value="ABC_tran"/>
    <property type="match status" value="1"/>
</dbReference>
<dbReference type="Gene3D" id="3.40.50.300">
    <property type="entry name" value="P-loop containing nucleotide triphosphate hydrolases"/>
    <property type="match status" value="1"/>
</dbReference>
<feature type="domain" description="ABC transporter" evidence="10">
    <location>
        <begin position="6"/>
        <end position="259"/>
    </location>
</feature>
<keyword evidence="12" id="KW-1185">Reference proteome</keyword>
<dbReference type="GO" id="GO:0005524">
    <property type="term" value="F:ATP binding"/>
    <property type="evidence" value="ECO:0007669"/>
    <property type="project" value="UniProtKB-KW"/>
</dbReference>
<keyword evidence="6" id="KW-0547">Nucleotide-binding</keyword>
<comment type="caution">
    <text evidence="11">The sequence shown here is derived from an EMBL/GenBank/DDBJ whole genome shotgun (WGS) entry which is preliminary data.</text>
</comment>
<keyword evidence="9" id="KW-0472">Membrane</keyword>
<accession>A0A852T5R7</accession>
<comment type="similarity">
    <text evidence="2">Belongs to the ABC transporter superfamily.</text>
</comment>
<dbReference type="FunFam" id="3.40.50.300:FF:000016">
    <property type="entry name" value="Oligopeptide ABC transporter ATP-binding component"/>
    <property type="match status" value="1"/>
</dbReference>
<dbReference type="Proteomes" id="UP000589620">
    <property type="component" value="Unassembled WGS sequence"/>
</dbReference>
<gene>
    <name evidence="11" type="ORF">BJ963_003740</name>
</gene>
<dbReference type="CDD" id="cd03257">
    <property type="entry name" value="ABC_NikE_OppD_transporters"/>
    <property type="match status" value="1"/>
</dbReference>
<dbReference type="PROSITE" id="PS50893">
    <property type="entry name" value="ABC_TRANSPORTER_2"/>
    <property type="match status" value="1"/>
</dbReference>
<evidence type="ECO:0000256" key="7">
    <source>
        <dbReference type="ARBA" id="ARBA00022840"/>
    </source>
</evidence>
<dbReference type="PANTHER" id="PTHR43297">
    <property type="entry name" value="OLIGOPEPTIDE TRANSPORT ATP-BINDING PROTEIN APPD"/>
    <property type="match status" value="1"/>
</dbReference>
<evidence type="ECO:0000256" key="6">
    <source>
        <dbReference type="ARBA" id="ARBA00022741"/>
    </source>
</evidence>
<dbReference type="InterPro" id="IPR017871">
    <property type="entry name" value="ABC_transporter-like_CS"/>
</dbReference>
<evidence type="ECO:0000313" key="11">
    <source>
        <dbReference type="EMBL" id="NYD76221.1"/>
    </source>
</evidence>
<evidence type="ECO:0000313" key="12">
    <source>
        <dbReference type="Proteomes" id="UP000589620"/>
    </source>
</evidence>
<name>A0A852T5R7_9MICO</name>
<comment type="subcellular location">
    <subcellularLocation>
        <location evidence="1">Cell membrane</location>
        <topology evidence="1">Peripheral membrane protein</topology>
    </subcellularLocation>
</comment>
<evidence type="ECO:0000256" key="2">
    <source>
        <dbReference type="ARBA" id="ARBA00005417"/>
    </source>
</evidence>
<dbReference type="AlphaFoldDB" id="A0A852T5R7"/>
<dbReference type="InterPro" id="IPR003439">
    <property type="entry name" value="ABC_transporter-like_ATP-bd"/>
</dbReference>
<evidence type="ECO:0000256" key="5">
    <source>
        <dbReference type="ARBA" id="ARBA00022519"/>
    </source>
</evidence>
<evidence type="ECO:0000256" key="1">
    <source>
        <dbReference type="ARBA" id="ARBA00004202"/>
    </source>
</evidence>
<proteinExistence type="inferred from homology"/>
<sequence length="287" mass="31834">MSDPLLRIHDLTVDYATDRPVRAVDGVSLDIHPGEIVGLAGESGCGKSTLAYTVTRLLQPPAQISGGSIEWRREDGGTTDILGLDGRELRAFRWQEISMVFQGAMNALNPVHRIGSQIEDVFVDHRAGLSRSERRERAAELLRTVGIPVDRLKSYPHELSGGMRQRVMIAMALALRPRLIIMDEPTTALDVVVQRNILEEIDRLRSEFGFAVLFITHDLGLLLEISDRVGVMLSGRLVEENTPQALLDGAGHEYTRHLLRSFPSLRGDVPLTGTRYVDIERGEEALA</sequence>
<evidence type="ECO:0000256" key="8">
    <source>
        <dbReference type="ARBA" id="ARBA00022967"/>
    </source>
</evidence>